<proteinExistence type="predicted"/>
<protein>
    <submittedName>
        <fullName evidence="2">Class I SAM-dependent methyltransferase</fullName>
    </submittedName>
</protein>
<comment type="caution">
    <text evidence="2">The sequence shown here is derived from an EMBL/GenBank/DDBJ whole genome shotgun (WGS) entry which is preliminary data.</text>
</comment>
<dbReference type="InterPro" id="IPR013216">
    <property type="entry name" value="Methyltransf_11"/>
</dbReference>
<keyword evidence="2" id="KW-0489">Methyltransferase</keyword>
<dbReference type="SUPFAM" id="SSF53335">
    <property type="entry name" value="S-adenosyl-L-methionine-dependent methyltransferases"/>
    <property type="match status" value="1"/>
</dbReference>
<reference evidence="3" key="1">
    <citation type="journal article" date="2019" name="Int. J. Syst. Evol. Microbiol.">
        <title>The Global Catalogue of Microorganisms (GCM) 10K type strain sequencing project: providing services to taxonomists for standard genome sequencing and annotation.</title>
        <authorList>
            <consortium name="The Broad Institute Genomics Platform"/>
            <consortium name="The Broad Institute Genome Sequencing Center for Infectious Disease"/>
            <person name="Wu L."/>
            <person name="Ma J."/>
        </authorList>
    </citation>
    <scope>NUCLEOTIDE SEQUENCE [LARGE SCALE GENOMIC DNA]</scope>
    <source>
        <strain evidence="3">CGMCC 1.16225</strain>
    </source>
</reference>
<evidence type="ECO:0000259" key="1">
    <source>
        <dbReference type="Pfam" id="PF08241"/>
    </source>
</evidence>
<dbReference type="Proteomes" id="UP001597405">
    <property type="component" value="Unassembled WGS sequence"/>
</dbReference>
<dbReference type="RefSeq" id="WP_379095556.1">
    <property type="nucleotide sequence ID" value="NZ_JBHUGZ010000005.1"/>
</dbReference>
<evidence type="ECO:0000313" key="3">
    <source>
        <dbReference type="Proteomes" id="UP001597405"/>
    </source>
</evidence>
<accession>A0ABW4U695</accession>
<dbReference type="CDD" id="cd02440">
    <property type="entry name" value="AdoMet_MTases"/>
    <property type="match status" value="1"/>
</dbReference>
<organism evidence="2 3">
    <name type="scientific">Mesorhizobium newzealandense</name>
    <dbReference type="NCBI Taxonomy" id="1300302"/>
    <lineage>
        <taxon>Bacteria</taxon>
        <taxon>Pseudomonadati</taxon>
        <taxon>Pseudomonadota</taxon>
        <taxon>Alphaproteobacteria</taxon>
        <taxon>Hyphomicrobiales</taxon>
        <taxon>Phyllobacteriaceae</taxon>
        <taxon>Mesorhizobium</taxon>
    </lineage>
</organism>
<feature type="domain" description="Methyltransferase type 11" evidence="1">
    <location>
        <begin position="158"/>
        <end position="207"/>
    </location>
</feature>
<dbReference type="Gene3D" id="3.40.50.150">
    <property type="entry name" value="Vaccinia Virus protein VP39"/>
    <property type="match status" value="1"/>
</dbReference>
<gene>
    <name evidence="2" type="ORF">ACFSOZ_07770</name>
</gene>
<dbReference type="Pfam" id="PF08241">
    <property type="entry name" value="Methyltransf_11"/>
    <property type="match status" value="1"/>
</dbReference>
<dbReference type="GO" id="GO:0008168">
    <property type="term" value="F:methyltransferase activity"/>
    <property type="evidence" value="ECO:0007669"/>
    <property type="project" value="UniProtKB-KW"/>
</dbReference>
<keyword evidence="2" id="KW-0808">Transferase</keyword>
<keyword evidence="3" id="KW-1185">Reference proteome</keyword>
<dbReference type="GO" id="GO:0032259">
    <property type="term" value="P:methylation"/>
    <property type="evidence" value="ECO:0007669"/>
    <property type="project" value="UniProtKB-KW"/>
</dbReference>
<evidence type="ECO:0000313" key="2">
    <source>
        <dbReference type="EMBL" id="MFD1982576.1"/>
    </source>
</evidence>
<dbReference type="EMBL" id="JBHUGZ010000005">
    <property type="protein sequence ID" value="MFD1982576.1"/>
    <property type="molecule type" value="Genomic_DNA"/>
</dbReference>
<dbReference type="InterPro" id="IPR029063">
    <property type="entry name" value="SAM-dependent_MTases_sf"/>
</dbReference>
<name>A0ABW4U695_9HYPH</name>
<sequence length="309" mass="34253">MRFAIDSVRQLLGSLVVIGWSETGKPVLVVNGIEHQGASVPMPRPDVVDVFGESAGEWGWMAIFHVPEPIDLADGTVVAIRDGKQLHIVEITTVPLEQQMQASSIFVDFRQIIRDAQEGQAILEIGSRARSGISRRDMFVPKLKYVGLDIMAGPNVDVVGDAHNLPVELNNRFDFAFSASTFEHLLMPWKAALELNRALKPGGIAYIQSHQTWPIHEEPWDFFRFSKYAWTGLFNVHTGFEMVRADHWHNASVVPDFPVDALKGLGDQPAFMLSACIVRKIGDPLVIWAGNPAEIADLNYDHALPVTAV</sequence>